<evidence type="ECO:0000313" key="2">
    <source>
        <dbReference type="EMBL" id="MDO6125109.1"/>
    </source>
</evidence>
<name>A0ABT8XN08_9HYPH</name>
<evidence type="ECO:0000313" key="3">
    <source>
        <dbReference type="Proteomes" id="UP001177080"/>
    </source>
</evidence>
<dbReference type="InterPro" id="IPR032710">
    <property type="entry name" value="NTF2-like_dom_sf"/>
</dbReference>
<feature type="domain" description="SnoaL-like" evidence="1">
    <location>
        <begin position="27"/>
        <end position="103"/>
    </location>
</feature>
<proteinExistence type="predicted"/>
<organism evidence="2 3">
    <name type="scientific">Shinella curvata</name>
    <dbReference type="NCBI Taxonomy" id="1817964"/>
    <lineage>
        <taxon>Bacteria</taxon>
        <taxon>Pseudomonadati</taxon>
        <taxon>Pseudomonadota</taxon>
        <taxon>Alphaproteobacteria</taxon>
        <taxon>Hyphomicrobiales</taxon>
        <taxon>Rhizobiaceae</taxon>
        <taxon>Shinella</taxon>
    </lineage>
</organism>
<evidence type="ECO:0000259" key="1">
    <source>
        <dbReference type="Pfam" id="PF13474"/>
    </source>
</evidence>
<dbReference type="EMBL" id="WHSC02000023">
    <property type="protein sequence ID" value="MDO6125109.1"/>
    <property type="molecule type" value="Genomic_DNA"/>
</dbReference>
<sequence length="111" mass="12239">MAPIDNGAILFDLPPPLQNTGNPADGIEGLNAWFETWEGGVTVRLDNPMVMVEGDLAVVFGLSRMKGVKKEGGELDAWNRRTIVLRRRDGHWKIIHEHSSYPMAMDAATAP</sequence>
<keyword evidence="3" id="KW-1185">Reference proteome</keyword>
<dbReference type="Proteomes" id="UP001177080">
    <property type="component" value="Unassembled WGS sequence"/>
</dbReference>
<dbReference type="InterPro" id="IPR037401">
    <property type="entry name" value="SnoaL-like"/>
</dbReference>
<dbReference type="SUPFAM" id="SSF54427">
    <property type="entry name" value="NTF2-like"/>
    <property type="match status" value="1"/>
</dbReference>
<dbReference type="Gene3D" id="3.10.450.50">
    <property type="match status" value="1"/>
</dbReference>
<comment type="caution">
    <text evidence="2">The sequence shown here is derived from an EMBL/GenBank/DDBJ whole genome shotgun (WGS) entry which is preliminary data.</text>
</comment>
<gene>
    <name evidence="2" type="ORF">GB928_028405</name>
</gene>
<dbReference type="Pfam" id="PF13474">
    <property type="entry name" value="SnoaL_3"/>
    <property type="match status" value="1"/>
</dbReference>
<reference evidence="2" key="1">
    <citation type="submission" date="2022-04" db="EMBL/GenBank/DDBJ databases">
        <title>Shinella lacus sp. nov., a novel member of the genus Shinella from water.</title>
        <authorList>
            <person name="Deng Y."/>
        </authorList>
    </citation>
    <scope>NUCLEOTIDE SEQUENCE</scope>
    <source>
        <strain evidence="2">JCM 31239</strain>
    </source>
</reference>
<accession>A0ABT8XN08</accession>
<protein>
    <submittedName>
        <fullName evidence="2">Nuclear transport factor 2 family protein</fullName>
    </submittedName>
</protein>